<evidence type="ECO:0000256" key="1">
    <source>
        <dbReference type="SAM" id="MobiDB-lite"/>
    </source>
</evidence>
<dbReference type="Proteomes" id="UP000295777">
    <property type="component" value="Unassembled WGS sequence"/>
</dbReference>
<dbReference type="EMBL" id="SMFV01000002">
    <property type="protein sequence ID" value="TCK05223.1"/>
    <property type="molecule type" value="Genomic_DNA"/>
</dbReference>
<dbReference type="Gene3D" id="2.60.40.10">
    <property type="entry name" value="Immunoglobulins"/>
    <property type="match status" value="2"/>
</dbReference>
<evidence type="ECO:0008006" key="5">
    <source>
        <dbReference type="Google" id="ProtNLM"/>
    </source>
</evidence>
<reference evidence="3 4" key="1">
    <citation type="submission" date="2019-03" db="EMBL/GenBank/DDBJ databases">
        <title>Genomic Encyclopedia of Archaeal and Bacterial Type Strains, Phase II (KMG-II): from individual species to whole genera.</title>
        <authorList>
            <person name="Goeker M."/>
        </authorList>
    </citation>
    <scope>NUCLEOTIDE SEQUENCE [LARGE SCALE GENOMIC DNA]</scope>
    <source>
        <strain evidence="3 4">DSM 24425</strain>
    </source>
</reference>
<sequence length="766" mass="84199">MKAWGRLVILAIAVSSCGGGGSSNQPSNPPVSAYQPKVEEYTINGQTYTPAENPQPVEVSARQAQEGVNVAVDISAEALRRSQLVIVAGVDCENDGQAERERNYQASNIHIQYVCQYPVAEEDQTYTLHIYAYNQADPRKRVDIYQPIKVVGDKRPSLNIAVTPTQGKVPFEATVQGIANDDYGNSNGTLVYKIDVGNDGSIEKEGETAKNNGTFSYAFTVDKAGKIPVTVKVSDGLHEVEKIVYVEGKNNVPPKVERIEVSLDSRYVPTTAHLRVVGSDEDGSVEQYACDTNLNGKIDSNEWQTSDRFEVELQNAGAYDVVCGVKDNDGAIATKTAHVEVFENQPPQISLTPQEQQVKVGHPVVYSLSGSDAEGESIRCEIDYKNDGSIDETVTLESGNSEQLTFTPETTGELETRYRCEDDFGNVVEGYAPTVNVVENQPPRVESYTESPTSGTEPVTTEFEVKAYDEDGEIAKIGFDYDGNGVVDDWKVVLEMVEENGKTLYVARGEHTYNAGTYRPKFVIVDNDNAQTVVEGDTIIVSPYVPPNHAPSVSVRVIPNEELNTKQFYTGEEVKVDVDVSDQDGDSLTVYVDKDGDGTADQTFTCGGGNCQREVTLTYEEAGNKRVEVWAVDSNGANSNVASDELSVYRPLSVDLTLYPGSVWAGEEFNRRVTTTGGIGQITCELYHQYTHIGDPDYSEDRYNLIKTFEPPLDENQVASPSPFDDANTYHSWEKVVCQDERTQQNPSLEQGRAEDEEFMEVSNPL</sequence>
<proteinExistence type="predicted"/>
<feature type="signal peptide" evidence="2">
    <location>
        <begin position="1"/>
        <end position="18"/>
    </location>
</feature>
<feature type="chain" id="PRO_5020691340" description="Ig-like protein group 3" evidence="2">
    <location>
        <begin position="19"/>
        <end position="766"/>
    </location>
</feature>
<feature type="region of interest" description="Disordered" evidence="1">
    <location>
        <begin position="739"/>
        <end position="766"/>
    </location>
</feature>
<keyword evidence="2" id="KW-0732">Signal</keyword>
<accession>A0A4R1GEF8</accession>
<organism evidence="3 4">
    <name type="scientific">Phorcysia thermohydrogeniphila</name>
    <dbReference type="NCBI Taxonomy" id="936138"/>
    <lineage>
        <taxon>Bacteria</taxon>
        <taxon>Pseudomonadati</taxon>
        <taxon>Aquificota</taxon>
        <taxon>Aquificia</taxon>
        <taxon>Desulfurobacteriales</taxon>
        <taxon>Desulfurobacteriaceae</taxon>
        <taxon>Phorcysia</taxon>
    </lineage>
</organism>
<dbReference type="RefSeq" id="WP_132525753.1">
    <property type="nucleotide sequence ID" value="NZ_SMFV01000002.1"/>
</dbReference>
<evidence type="ECO:0000256" key="2">
    <source>
        <dbReference type="SAM" id="SignalP"/>
    </source>
</evidence>
<evidence type="ECO:0000313" key="4">
    <source>
        <dbReference type="Proteomes" id="UP000295777"/>
    </source>
</evidence>
<dbReference type="AlphaFoldDB" id="A0A4R1GEF8"/>
<dbReference type="InterPro" id="IPR013783">
    <property type="entry name" value="Ig-like_fold"/>
</dbReference>
<protein>
    <recommendedName>
        <fullName evidence="5">Ig-like protein group 3</fullName>
    </recommendedName>
</protein>
<evidence type="ECO:0000313" key="3">
    <source>
        <dbReference type="EMBL" id="TCK05223.1"/>
    </source>
</evidence>
<name>A0A4R1GEF8_9BACT</name>
<dbReference type="OrthoDB" id="6113780at2"/>
<comment type="caution">
    <text evidence="3">The sequence shown here is derived from an EMBL/GenBank/DDBJ whole genome shotgun (WGS) entry which is preliminary data.</text>
</comment>
<gene>
    <name evidence="3" type="ORF">CLV27_0649</name>
</gene>
<dbReference type="PROSITE" id="PS51257">
    <property type="entry name" value="PROKAR_LIPOPROTEIN"/>
    <property type="match status" value="1"/>
</dbReference>
<keyword evidence="4" id="KW-1185">Reference proteome</keyword>